<accession>A0AAQ4D810</accession>
<comment type="catalytic activity">
    <reaction evidence="20">
        <text>(15S)-hydroxy-(5Z,8Z,11Z,13E)-eicosatetraenoate + NAD(+) = 15-oxo-(5Z,8Z,11Z,13E)-eicosatetraenoate + NADH + H(+)</text>
        <dbReference type="Rhea" id="RHEA:23260"/>
        <dbReference type="ChEBI" id="CHEBI:15378"/>
        <dbReference type="ChEBI" id="CHEBI:57409"/>
        <dbReference type="ChEBI" id="CHEBI:57410"/>
        <dbReference type="ChEBI" id="CHEBI:57540"/>
        <dbReference type="ChEBI" id="CHEBI:57945"/>
        <dbReference type="EC" id="1.1.1.232"/>
    </reaction>
    <physiologicalReaction direction="left-to-right" evidence="20">
        <dbReference type="Rhea" id="RHEA:23261"/>
    </physiologicalReaction>
</comment>
<comment type="catalytic activity">
    <reaction evidence="21">
        <text>resolvin E1 + NAD(+) = 18-oxo-resolvin E1 + NADH + H(+)</text>
        <dbReference type="Rhea" id="RHEA:49244"/>
        <dbReference type="ChEBI" id="CHEBI:15378"/>
        <dbReference type="ChEBI" id="CHEBI:57540"/>
        <dbReference type="ChEBI" id="CHEBI:57945"/>
        <dbReference type="ChEBI" id="CHEBI:91000"/>
        <dbReference type="ChEBI" id="CHEBI:91001"/>
    </reaction>
    <physiologicalReaction direction="left-to-right" evidence="21">
        <dbReference type="Rhea" id="RHEA:49245"/>
    </physiologicalReaction>
</comment>
<evidence type="ECO:0000256" key="6">
    <source>
        <dbReference type="ARBA" id="ARBA00041812"/>
    </source>
</evidence>
<reference evidence="23 24" key="1">
    <citation type="journal article" date="2023" name="Arcadia Sci">
        <title>De novo assembly of a long-read Amblyomma americanum tick genome.</title>
        <authorList>
            <person name="Chou S."/>
            <person name="Poskanzer K.E."/>
            <person name="Rollins M."/>
            <person name="Thuy-Boun P.S."/>
        </authorList>
    </citation>
    <scope>NUCLEOTIDE SEQUENCE [LARGE SCALE GENOMIC DNA]</scope>
    <source>
        <strain evidence="23">F_SG_1</strain>
        <tissue evidence="23">Salivary glands</tissue>
    </source>
</reference>
<comment type="catalytic activity">
    <reaction evidence="13">
        <text>(11R)-hydroxy-(5Z,8Z,12E,14Z)-eicosatetraenoate + NAD(+) = 11-oxo-(5Z,8Z,12E,14Z)-eicosatetraenoate + NADH + H(+)</text>
        <dbReference type="Rhea" id="RHEA:48640"/>
        <dbReference type="ChEBI" id="CHEBI:15378"/>
        <dbReference type="ChEBI" id="CHEBI:57540"/>
        <dbReference type="ChEBI" id="CHEBI:57945"/>
        <dbReference type="ChEBI" id="CHEBI:78836"/>
        <dbReference type="ChEBI" id="CHEBI:90697"/>
    </reaction>
    <physiologicalReaction direction="left-to-right" evidence="13">
        <dbReference type="Rhea" id="RHEA:48641"/>
    </physiologicalReaction>
</comment>
<comment type="function">
    <text evidence="8">Catalyzes the NAD-dependent dehydrogenation (oxidation) of a broad array of hydroxylated polyunsaturated fatty acids (mainly eicosanoids and docosanoids, including prostaglandins, lipoxins and resolvins), yielding their corresponding keto (oxo) metabolites. Decreases the levels of the pro-proliferative prostaglandins such as prostaglandin E2 (whose activity is increased in cancer because of an increase in the expression of cyclooxygenase 2) and generates oxo-fatty acid products that can profoundly influence cell function by abrogating pro-inflammatory cytokine expression. Converts resolvins E1, D1 and D2 to their oxo products, which represents a mode of resolvin inactivation. Resolvin E1 plays important roles during the resolution phase of acute inflammation, while resolvins D1 and D2 have a unique role in obesity-induced adipose inflammation.</text>
</comment>
<evidence type="ECO:0000256" key="8">
    <source>
        <dbReference type="ARBA" id="ARBA00045705"/>
    </source>
</evidence>
<sequence length="254" mass="27614">MEVSGSVALVTGGSGYFGRAVAKHLLDRGAKVAIADYDKKTGQDIEKQLRQKYGENNAVFFECDVTNDEVFEQVFIETINKFGRLDILVNSAGVPELPDWKKVFAVDAMAVYQGTLLGMKFMDKSCGWKGGHIVNVASITGFMSCPPVPSYASAKAAVISFTRSLGSEQHFKRTGVTVNCICPDAMETPLLKGLLDSCVHGGPEAIAVAQYFKESILDPEKTAMGVVKLIEERINGAALIALRTGEFVYHKFEM</sequence>
<comment type="caution">
    <text evidence="23">The sequence shown here is derived from an EMBL/GenBank/DDBJ whole genome shotgun (WGS) entry which is preliminary data.</text>
</comment>
<dbReference type="Pfam" id="PF00106">
    <property type="entry name" value="adh_short"/>
    <property type="match status" value="1"/>
</dbReference>
<evidence type="ECO:0000256" key="1">
    <source>
        <dbReference type="ARBA" id="ARBA00006484"/>
    </source>
</evidence>
<evidence type="ECO:0000256" key="9">
    <source>
        <dbReference type="ARBA" id="ARBA00047325"/>
    </source>
</evidence>
<evidence type="ECO:0000256" key="20">
    <source>
        <dbReference type="ARBA" id="ARBA00049151"/>
    </source>
</evidence>
<protein>
    <recommendedName>
        <fullName evidence="5">15-hydroxyprostaglandin dehydrogenase [NAD(+)]</fullName>
        <ecNumber evidence="3">1.1.1.141</ecNumber>
        <ecNumber evidence="4">1.1.1.232</ecNumber>
    </recommendedName>
    <alternativeName>
        <fullName evidence="7">Eicosanoid/docosanoid dehydrogenase [NAD(+)]</fullName>
    </alternativeName>
    <alternativeName>
        <fullName evidence="6">Prostaglandin dehydrogenase 1</fullName>
    </alternativeName>
</protein>
<evidence type="ECO:0000256" key="4">
    <source>
        <dbReference type="ARBA" id="ARBA00039060"/>
    </source>
</evidence>
<dbReference type="InterPro" id="IPR020904">
    <property type="entry name" value="Sc_DH/Rdtase_CS"/>
</dbReference>
<comment type="similarity">
    <text evidence="1 22">Belongs to the short-chain dehydrogenases/reductases (SDR) family.</text>
</comment>
<comment type="catalytic activity">
    <reaction evidence="11">
        <text>14-hydroxy-(4Z,7Z,10Z,12E,16Z,19Z)-docosahexaenoate + NAD(+) = 14-oxo-(4Z,7Z,10Z,12E,16Z,19Z)-docosahexaenoate + NADH + H(+)</text>
        <dbReference type="Rhea" id="RHEA:48952"/>
        <dbReference type="ChEBI" id="CHEBI:15378"/>
        <dbReference type="ChEBI" id="CHEBI:57540"/>
        <dbReference type="ChEBI" id="CHEBI:57945"/>
        <dbReference type="ChEBI" id="CHEBI:90866"/>
        <dbReference type="ChEBI" id="CHEBI:90867"/>
    </reaction>
    <physiologicalReaction direction="left-to-right" evidence="11">
        <dbReference type="Rhea" id="RHEA:48953"/>
    </physiologicalReaction>
</comment>
<dbReference type="EC" id="1.1.1.141" evidence="3"/>
<dbReference type="Gene3D" id="3.40.50.720">
    <property type="entry name" value="NAD(P)-binding Rossmann-like Domain"/>
    <property type="match status" value="1"/>
</dbReference>
<evidence type="ECO:0000256" key="13">
    <source>
        <dbReference type="ARBA" id="ARBA00048144"/>
    </source>
</evidence>
<evidence type="ECO:0000256" key="12">
    <source>
        <dbReference type="ARBA" id="ARBA00048140"/>
    </source>
</evidence>
<evidence type="ECO:0000256" key="17">
    <source>
        <dbReference type="ARBA" id="ARBA00048611"/>
    </source>
</evidence>
<evidence type="ECO:0000256" key="10">
    <source>
        <dbReference type="ARBA" id="ARBA00047672"/>
    </source>
</evidence>
<dbReference type="EMBL" id="JARKHS020033941">
    <property type="protein sequence ID" value="KAK8758600.1"/>
    <property type="molecule type" value="Genomic_DNA"/>
</dbReference>
<comment type="catalytic activity">
    <reaction evidence="16">
        <text>lipoxin A4 + NAD(+) = 15-oxo-(5S,6R)-dihydroxy-(7E,9E,11Z,13E)-eicosatetraenoate + NADH + H(+)</text>
        <dbReference type="Rhea" id="RHEA:41572"/>
        <dbReference type="ChEBI" id="CHEBI:15378"/>
        <dbReference type="ChEBI" id="CHEBI:57540"/>
        <dbReference type="ChEBI" id="CHEBI:57945"/>
        <dbReference type="ChEBI" id="CHEBI:67026"/>
        <dbReference type="ChEBI" id="CHEBI:78311"/>
    </reaction>
    <physiologicalReaction direction="left-to-right" evidence="16">
        <dbReference type="Rhea" id="RHEA:41573"/>
    </physiologicalReaction>
</comment>
<name>A0AAQ4D810_AMBAM</name>
<comment type="catalytic activity">
    <reaction evidence="15">
        <text>resolvin D2 + NAD(+) = 7-oxoresolvin D2 + NADH + H(+)</text>
        <dbReference type="Rhea" id="RHEA:53584"/>
        <dbReference type="ChEBI" id="CHEBI:15378"/>
        <dbReference type="ChEBI" id="CHEBI:57540"/>
        <dbReference type="ChEBI" id="CHEBI:57945"/>
        <dbReference type="ChEBI" id="CHEBI:133367"/>
        <dbReference type="ChEBI" id="CHEBI:137497"/>
    </reaction>
    <physiologicalReaction direction="left-to-right" evidence="15">
        <dbReference type="Rhea" id="RHEA:53585"/>
    </physiologicalReaction>
</comment>
<evidence type="ECO:0000256" key="5">
    <source>
        <dbReference type="ARBA" id="ARBA00040276"/>
    </source>
</evidence>
<evidence type="ECO:0000256" key="14">
    <source>
        <dbReference type="ARBA" id="ARBA00048170"/>
    </source>
</evidence>
<evidence type="ECO:0000256" key="18">
    <source>
        <dbReference type="ARBA" id="ARBA00048739"/>
    </source>
</evidence>
<comment type="catalytic activity">
    <reaction evidence="17">
        <text>prostaglandin A1 + NAD(+) = 15-oxo-prostaglandin A1 + NADH + H(+)</text>
        <dbReference type="Rhea" id="RHEA:41263"/>
        <dbReference type="ChEBI" id="CHEBI:15378"/>
        <dbReference type="ChEBI" id="CHEBI:57398"/>
        <dbReference type="ChEBI" id="CHEBI:57540"/>
        <dbReference type="ChEBI" id="CHEBI:57945"/>
        <dbReference type="ChEBI" id="CHEBI:85072"/>
    </reaction>
    <physiologicalReaction direction="left-to-right" evidence="17">
        <dbReference type="Rhea" id="RHEA:41264"/>
    </physiologicalReaction>
</comment>
<evidence type="ECO:0000313" key="24">
    <source>
        <dbReference type="Proteomes" id="UP001321473"/>
    </source>
</evidence>
<comment type="catalytic activity">
    <reaction evidence="12">
        <text>15-oxo-(5S,6R)-dihydroxy-(7E,9E,11Z)-eicosatrienoate + NADH + H(+) = (5S,6R,15S)-trihydroxy-(7E,9E,11Z)-eicosatrienoate + NAD(+)</text>
        <dbReference type="Rhea" id="RHEA:41596"/>
        <dbReference type="ChEBI" id="CHEBI:15378"/>
        <dbReference type="ChEBI" id="CHEBI:57540"/>
        <dbReference type="ChEBI" id="CHEBI:57945"/>
        <dbReference type="ChEBI" id="CHEBI:78325"/>
        <dbReference type="ChEBI" id="CHEBI:78329"/>
    </reaction>
    <physiologicalReaction direction="left-to-right" evidence="12">
        <dbReference type="Rhea" id="RHEA:41597"/>
    </physiologicalReaction>
</comment>
<dbReference type="PRINTS" id="PR00080">
    <property type="entry name" value="SDRFAMILY"/>
</dbReference>
<dbReference type="GO" id="GO:0047034">
    <property type="term" value="F:15-hydroxyicosatetraenoate dehydrogenase activity"/>
    <property type="evidence" value="ECO:0007669"/>
    <property type="project" value="UniProtKB-EC"/>
</dbReference>
<dbReference type="GO" id="GO:0016404">
    <property type="term" value="F:15-hydroxyprostaglandin dehydrogenase (NAD+) activity"/>
    <property type="evidence" value="ECO:0007669"/>
    <property type="project" value="UniProtKB-EC"/>
</dbReference>
<dbReference type="PROSITE" id="PS00061">
    <property type="entry name" value="ADH_SHORT"/>
    <property type="match status" value="1"/>
</dbReference>
<dbReference type="PANTHER" id="PTHR44229:SF4">
    <property type="entry name" value="15-HYDROXYPROSTAGLANDIN DEHYDROGENASE [NAD(+)]"/>
    <property type="match status" value="1"/>
</dbReference>
<comment type="catalytic activity">
    <reaction evidence="14">
        <text>resolvin D1 + NAD(+) = 17-oxoresolvin D1 + NADH + H(+)</text>
        <dbReference type="Rhea" id="RHEA:50128"/>
        <dbReference type="ChEBI" id="CHEBI:15378"/>
        <dbReference type="ChEBI" id="CHEBI:57540"/>
        <dbReference type="ChEBI" id="CHEBI:57945"/>
        <dbReference type="ChEBI" id="CHEBI:132079"/>
        <dbReference type="ChEBI" id="CHEBI:132081"/>
    </reaction>
    <physiologicalReaction direction="left-to-right" evidence="14">
        <dbReference type="Rhea" id="RHEA:50129"/>
    </physiologicalReaction>
</comment>
<evidence type="ECO:0000313" key="23">
    <source>
        <dbReference type="EMBL" id="KAK8758600.1"/>
    </source>
</evidence>
<comment type="catalytic activity">
    <reaction evidence="10">
        <text>resolvin D1 + NAD(+) = 8-oxoresolvin D1 + NADH + H(+)</text>
        <dbReference type="Rhea" id="RHEA:50124"/>
        <dbReference type="ChEBI" id="CHEBI:15378"/>
        <dbReference type="ChEBI" id="CHEBI:57540"/>
        <dbReference type="ChEBI" id="CHEBI:57945"/>
        <dbReference type="ChEBI" id="CHEBI:132079"/>
        <dbReference type="ChEBI" id="CHEBI:132080"/>
    </reaction>
    <physiologicalReaction direction="left-to-right" evidence="10">
        <dbReference type="Rhea" id="RHEA:50125"/>
    </physiologicalReaction>
</comment>
<organism evidence="23 24">
    <name type="scientific">Amblyomma americanum</name>
    <name type="common">Lone star tick</name>
    <dbReference type="NCBI Taxonomy" id="6943"/>
    <lineage>
        <taxon>Eukaryota</taxon>
        <taxon>Metazoa</taxon>
        <taxon>Ecdysozoa</taxon>
        <taxon>Arthropoda</taxon>
        <taxon>Chelicerata</taxon>
        <taxon>Arachnida</taxon>
        <taxon>Acari</taxon>
        <taxon>Parasitiformes</taxon>
        <taxon>Ixodida</taxon>
        <taxon>Ixodoidea</taxon>
        <taxon>Ixodidae</taxon>
        <taxon>Amblyomminae</taxon>
        <taxon>Amblyomma</taxon>
    </lineage>
</organism>
<dbReference type="InterPro" id="IPR002347">
    <property type="entry name" value="SDR_fam"/>
</dbReference>
<evidence type="ECO:0000256" key="19">
    <source>
        <dbReference type="ARBA" id="ARBA00048921"/>
    </source>
</evidence>
<evidence type="ECO:0000256" key="3">
    <source>
        <dbReference type="ARBA" id="ARBA00038968"/>
    </source>
</evidence>
<dbReference type="EC" id="1.1.1.232" evidence="4"/>
<dbReference type="PRINTS" id="PR00081">
    <property type="entry name" value="GDHRDH"/>
</dbReference>
<evidence type="ECO:0000256" key="11">
    <source>
        <dbReference type="ARBA" id="ARBA00048008"/>
    </source>
</evidence>
<evidence type="ECO:0000256" key="2">
    <source>
        <dbReference type="ARBA" id="ARBA00023002"/>
    </source>
</evidence>
<evidence type="ECO:0000256" key="7">
    <source>
        <dbReference type="ARBA" id="ARBA00042026"/>
    </source>
</evidence>
<evidence type="ECO:0000256" key="15">
    <source>
        <dbReference type="ARBA" id="ARBA00048393"/>
    </source>
</evidence>
<dbReference type="Proteomes" id="UP001321473">
    <property type="component" value="Unassembled WGS sequence"/>
</dbReference>
<evidence type="ECO:0000256" key="22">
    <source>
        <dbReference type="RuleBase" id="RU000363"/>
    </source>
</evidence>
<dbReference type="AlphaFoldDB" id="A0AAQ4D810"/>
<dbReference type="InterPro" id="IPR036291">
    <property type="entry name" value="NAD(P)-bd_dom_sf"/>
</dbReference>
<keyword evidence="24" id="KW-1185">Reference proteome</keyword>
<gene>
    <name evidence="23" type="ORF">V5799_003764</name>
</gene>
<comment type="catalytic activity">
    <reaction evidence="9">
        <text>prostaglandin E1 + NAD(+) = 15-oxoprostaglandin E1 + NADH + H(+)</text>
        <dbReference type="Rhea" id="RHEA:16477"/>
        <dbReference type="ChEBI" id="CHEBI:15378"/>
        <dbReference type="ChEBI" id="CHEBI:57397"/>
        <dbReference type="ChEBI" id="CHEBI:57401"/>
        <dbReference type="ChEBI" id="CHEBI:57540"/>
        <dbReference type="ChEBI" id="CHEBI:57945"/>
    </reaction>
    <physiologicalReaction direction="left-to-right" evidence="9">
        <dbReference type="Rhea" id="RHEA:16478"/>
    </physiologicalReaction>
</comment>
<proteinExistence type="inferred from homology"/>
<comment type="catalytic activity">
    <reaction evidence="18">
        <text>prostaglandin E2 + NAD(+) = 15-oxoprostaglandin E2 + NADH + H(+)</text>
        <dbReference type="Rhea" id="RHEA:11876"/>
        <dbReference type="ChEBI" id="CHEBI:15378"/>
        <dbReference type="ChEBI" id="CHEBI:57400"/>
        <dbReference type="ChEBI" id="CHEBI:57540"/>
        <dbReference type="ChEBI" id="CHEBI:57945"/>
        <dbReference type="ChEBI" id="CHEBI:606564"/>
        <dbReference type="EC" id="1.1.1.141"/>
    </reaction>
    <physiologicalReaction direction="left-to-right" evidence="18">
        <dbReference type="Rhea" id="RHEA:11877"/>
    </physiologicalReaction>
</comment>
<evidence type="ECO:0000256" key="16">
    <source>
        <dbReference type="ARBA" id="ARBA00048535"/>
    </source>
</evidence>
<dbReference type="SUPFAM" id="SSF51735">
    <property type="entry name" value="NAD(P)-binding Rossmann-fold domains"/>
    <property type="match status" value="1"/>
</dbReference>
<evidence type="ECO:0000256" key="21">
    <source>
        <dbReference type="ARBA" id="ARBA00049188"/>
    </source>
</evidence>
<dbReference type="GO" id="GO:0005737">
    <property type="term" value="C:cytoplasm"/>
    <property type="evidence" value="ECO:0007669"/>
    <property type="project" value="TreeGrafter"/>
</dbReference>
<comment type="catalytic activity">
    <reaction evidence="19">
        <text>resolvin D2 + NAD(+) = 16-oxoresolvin D2 + NADH + H(+)</text>
        <dbReference type="Rhea" id="RHEA:53588"/>
        <dbReference type="ChEBI" id="CHEBI:15378"/>
        <dbReference type="ChEBI" id="CHEBI:57540"/>
        <dbReference type="ChEBI" id="CHEBI:57945"/>
        <dbReference type="ChEBI" id="CHEBI:133367"/>
        <dbReference type="ChEBI" id="CHEBI:137498"/>
    </reaction>
    <physiologicalReaction direction="left-to-right" evidence="19">
        <dbReference type="Rhea" id="RHEA:53589"/>
    </physiologicalReaction>
</comment>
<keyword evidence="2" id="KW-0560">Oxidoreductase</keyword>
<dbReference type="PANTHER" id="PTHR44229">
    <property type="entry name" value="15-HYDROXYPROSTAGLANDIN DEHYDROGENASE [NAD(+)]"/>
    <property type="match status" value="1"/>
</dbReference>